<comment type="caution">
    <text evidence="1">The sequence shown here is derived from an EMBL/GenBank/DDBJ whole genome shotgun (WGS) entry which is preliminary data.</text>
</comment>
<dbReference type="AlphaFoldDB" id="A0A8X6Y776"/>
<dbReference type="Proteomes" id="UP000886998">
    <property type="component" value="Unassembled WGS sequence"/>
</dbReference>
<gene>
    <name evidence="1" type="ORF">TNIN_7851</name>
</gene>
<keyword evidence="2" id="KW-1185">Reference proteome</keyword>
<name>A0A8X6Y776_9ARAC</name>
<sequence length="120" mass="13682">MNPIQSTNVNLCCENTENVKKDPAKAVSCNAAYEKPTSKGFEIATDALTIYPETYLEDPKYPIIIFSPEEQRGYAPYMNYHTFDAESPITFIEESPDSMEWDVDFMGLFLVTFAFAAFFF</sequence>
<organism evidence="1 2">
    <name type="scientific">Trichonephila inaurata madagascariensis</name>
    <dbReference type="NCBI Taxonomy" id="2747483"/>
    <lineage>
        <taxon>Eukaryota</taxon>
        <taxon>Metazoa</taxon>
        <taxon>Ecdysozoa</taxon>
        <taxon>Arthropoda</taxon>
        <taxon>Chelicerata</taxon>
        <taxon>Arachnida</taxon>
        <taxon>Araneae</taxon>
        <taxon>Araneomorphae</taxon>
        <taxon>Entelegynae</taxon>
        <taxon>Araneoidea</taxon>
        <taxon>Nephilidae</taxon>
        <taxon>Trichonephila</taxon>
        <taxon>Trichonephila inaurata</taxon>
    </lineage>
</organism>
<protein>
    <submittedName>
        <fullName evidence="1">Uncharacterized protein</fullName>
    </submittedName>
</protein>
<evidence type="ECO:0000313" key="1">
    <source>
        <dbReference type="EMBL" id="GFY65896.1"/>
    </source>
</evidence>
<accession>A0A8X6Y776</accession>
<proteinExistence type="predicted"/>
<evidence type="ECO:0000313" key="2">
    <source>
        <dbReference type="Proteomes" id="UP000886998"/>
    </source>
</evidence>
<reference evidence="1" key="1">
    <citation type="submission" date="2020-08" db="EMBL/GenBank/DDBJ databases">
        <title>Multicomponent nature underlies the extraordinary mechanical properties of spider dragline silk.</title>
        <authorList>
            <person name="Kono N."/>
            <person name="Nakamura H."/>
            <person name="Mori M."/>
            <person name="Yoshida Y."/>
            <person name="Ohtoshi R."/>
            <person name="Malay A.D."/>
            <person name="Moran D.A.P."/>
            <person name="Tomita M."/>
            <person name="Numata K."/>
            <person name="Arakawa K."/>
        </authorList>
    </citation>
    <scope>NUCLEOTIDE SEQUENCE</scope>
</reference>
<dbReference type="EMBL" id="BMAV01015740">
    <property type="protein sequence ID" value="GFY65896.1"/>
    <property type="molecule type" value="Genomic_DNA"/>
</dbReference>